<feature type="coiled-coil region" evidence="1">
    <location>
        <begin position="239"/>
        <end position="287"/>
    </location>
</feature>
<feature type="domain" description="SWI/SNF and RSC complexes subunit Ssr4 C-terminal" evidence="3">
    <location>
        <begin position="188"/>
        <end position="220"/>
    </location>
</feature>
<keyword evidence="5" id="KW-1185">Reference proteome</keyword>
<gene>
    <name evidence="4" type="ORF">LPJ64_001141</name>
</gene>
<evidence type="ECO:0000256" key="1">
    <source>
        <dbReference type="SAM" id="Coils"/>
    </source>
</evidence>
<evidence type="ECO:0000256" key="2">
    <source>
        <dbReference type="SAM" id="MobiDB-lite"/>
    </source>
</evidence>
<comment type="caution">
    <text evidence="4">The sequence shown here is derived from an EMBL/GenBank/DDBJ whole genome shotgun (WGS) entry which is preliminary data.</text>
</comment>
<feature type="compositionally biased region" description="Low complexity" evidence="2">
    <location>
        <begin position="171"/>
        <end position="186"/>
    </location>
</feature>
<proteinExistence type="predicted"/>
<dbReference type="Pfam" id="PF20497">
    <property type="entry name" value="SWI-SNF_Ssr4_C"/>
    <property type="match status" value="1"/>
</dbReference>
<dbReference type="Proteomes" id="UP001145021">
    <property type="component" value="Unassembled WGS sequence"/>
</dbReference>
<evidence type="ECO:0000313" key="5">
    <source>
        <dbReference type="Proteomes" id="UP001145021"/>
    </source>
</evidence>
<accession>A0A9W7XQL4</accession>
<dbReference type="EMBL" id="JANBOH010000028">
    <property type="protein sequence ID" value="KAJ1647478.1"/>
    <property type="molecule type" value="Genomic_DNA"/>
</dbReference>
<feature type="compositionally biased region" description="Pro residues" evidence="2">
    <location>
        <begin position="1"/>
        <end position="10"/>
    </location>
</feature>
<reference evidence="4" key="1">
    <citation type="submission" date="2022-07" db="EMBL/GenBank/DDBJ databases">
        <title>Phylogenomic reconstructions and comparative analyses of Kickxellomycotina fungi.</title>
        <authorList>
            <person name="Reynolds N.K."/>
            <person name="Stajich J.E."/>
            <person name="Barry K."/>
            <person name="Grigoriev I.V."/>
            <person name="Crous P."/>
            <person name="Smith M.E."/>
        </authorList>
    </citation>
    <scope>NUCLEOTIDE SEQUENCE</scope>
    <source>
        <strain evidence="4">NBRC 105413</strain>
    </source>
</reference>
<protein>
    <recommendedName>
        <fullName evidence="3">SWI/SNF and RSC complexes subunit Ssr4 C-terminal domain-containing protein</fullName>
    </recommendedName>
</protein>
<evidence type="ECO:0000259" key="3">
    <source>
        <dbReference type="Pfam" id="PF20497"/>
    </source>
</evidence>
<name>A0A9W7XQL4_9FUNG</name>
<feature type="region of interest" description="Disordered" evidence="2">
    <location>
        <begin position="1"/>
        <end position="63"/>
    </location>
</feature>
<sequence>MSGPAVPPQTPIRYPQSQQQFIARPGQPIPLSMVSPNQQQAQQQHIQQQQQQQQQLQRPGMPQFRPNMNATQQQQMFVAGAAGQGAPVNMPQYSNPLQQQHQFIQQQGAIGQPRPIQAIRPGQQMQNQHTLFTGNTNINVAGVIPQVPQPHPALIQPSTPLQNRKRKSKLAQDTAAQASAANASAMADDDSGDEVDRVQPYNISLARYQNNHNMMSEVFVALPTSTIKIPNHYYENIDKETVVKDLKTLGNALEQCEKEHEERIQGIKEDREEFEKVVKAIKEANNDNIDQVKKNLESLFAMEFVNNPYRTVDRIPISEIDSVEGAVYRQL</sequence>
<organism evidence="4 5">
    <name type="scientific">Coemansia asiatica</name>
    <dbReference type="NCBI Taxonomy" id="1052880"/>
    <lineage>
        <taxon>Eukaryota</taxon>
        <taxon>Fungi</taxon>
        <taxon>Fungi incertae sedis</taxon>
        <taxon>Zoopagomycota</taxon>
        <taxon>Kickxellomycotina</taxon>
        <taxon>Kickxellomycetes</taxon>
        <taxon>Kickxellales</taxon>
        <taxon>Kickxellaceae</taxon>
        <taxon>Coemansia</taxon>
    </lineage>
</organism>
<keyword evidence="1" id="KW-0175">Coiled coil</keyword>
<feature type="compositionally biased region" description="Low complexity" evidence="2">
    <location>
        <begin position="38"/>
        <end position="57"/>
    </location>
</feature>
<dbReference type="AlphaFoldDB" id="A0A9W7XQL4"/>
<dbReference type="InterPro" id="IPR046464">
    <property type="entry name" value="SWI-SNF_Ssr4_C"/>
</dbReference>
<evidence type="ECO:0000313" key="4">
    <source>
        <dbReference type="EMBL" id="KAJ1647478.1"/>
    </source>
</evidence>
<feature type="region of interest" description="Disordered" evidence="2">
    <location>
        <begin position="152"/>
        <end position="195"/>
    </location>
</feature>